<keyword evidence="9" id="KW-1185">Reference proteome</keyword>
<feature type="domain" description="Peptidase S1" evidence="7">
    <location>
        <begin position="32"/>
        <end position="271"/>
    </location>
</feature>
<keyword evidence="3 6" id="KW-0732">Signal</keyword>
<dbReference type="PANTHER" id="PTHR24252:SF10">
    <property type="entry name" value="SERINE PROTEASE 56"/>
    <property type="match status" value="1"/>
</dbReference>
<evidence type="ECO:0000256" key="4">
    <source>
        <dbReference type="ARBA" id="ARBA00023157"/>
    </source>
</evidence>
<dbReference type="PANTHER" id="PTHR24252">
    <property type="entry name" value="ACROSIN-RELATED"/>
    <property type="match status" value="1"/>
</dbReference>
<evidence type="ECO:0000313" key="9">
    <source>
        <dbReference type="Proteomes" id="UP001175271"/>
    </source>
</evidence>
<dbReference type="InterPro" id="IPR001314">
    <property type="entry name" value="Peptidase_S1A"/>
</dbReference>
<dbReference type="FunFam" id="2.40.10.10:FF:000068">
    <property type="entry name" value="transmembrane protease serine 2"/>
    <property type="match status" value="1"/>
</dbReference>
<dbReference type="FunFam" id="2.40.10.10:FF:000054">
    <property type="entry name" value="Complement C1r subcomponent"/>
    <property type="match status" value="1"/>
</dbReference>
<sequence length="278" mass="30404">MRQLLLLVLLCGLVSADIDCGRTPVSPNQNLIVGGKLAKPGSWPWQVYVCGEADDGRCHIRCGGTLIDEQWVLTSGQCIDHYTDTPAIIGVKAGVYNYHSDYEADEEEFLAEAIYLHPQYNSPKQFSHDLGLIKLQSPVQFNTRIQPVCIPKSLDNLVHIGTVGYITGWGSIYEGGPVSNQLRQAAVPFVDINVCQAAYPGQIDPDTMECAGKQGVDGCYDDNGGPLVVKHADTGLWYQAGIMSFKEGCARKVGVYSKPSVMCDFIEKTVRKKICKSV</sequence>
<evidence type="ECO:0000256" key="6">
    <source>
        <dbReference type="SAM" id="SignalP"/>
    </source>
</evidence>
<dbReference type="GO" id="GO:0006508">
    <property type="term" value="P:proteolysis"/>
    <property type="evidence" value="ECO:0007669"/>
    <property type="project" value="InterPro"/>
</dbReference>
<dbReference type="PRINTS" id="PR00722">
    <property type="entry name" value="CHYMOTRYPSIN"/>
</dbReference>
<organism evidence="8 9">
    <name type="scientific">Steinernema hermaphroditum</name>
    <dbReference type="NCBI Taxonomy" id="289476"/>
    <lineage>
        <taxon>Eukaryota</taxon>
        <taxon>Metazoa</taxon>
        <taxon>Ecdysozoa</taxon>
        <taxon>Nematoda</taxon>
        <taxon>Chromadorea</taxon>
        <taxon>Rhabditida</taxon>
        <taxon>Tylenchina</taxon>
        <taxon>Panagrolaimomorpha</taxon>
        <taxon>Strongyloidoidea</taxon>
        <taxon>Steinernematidae</taxon>
        <taxon>Steinernema</taxon>
    </lineage>
</organism>
<keyword evidence="4" id="KW-1015">Disulfide bond</keyword>
<dbReference type="EMBL" id="JAUCMV010000002">
    <property type="protein sequence ID" value="KAK0418566.1"/>
    <property type="molecule type" value="Genomic_DNA"/>
</dbReference>
<feature type="signal peptide" evidence="6">
    <location>
        <begin position="1"/>
        <end position="16"/>
    </location>
</feature>
<evidence type="ECO:0000259" key="7">
    <source>
        <dbReference type="PROSITE" id="PS50240"/>
    </source>
</evidence>
<dbReference type="CDD" id="cd00190">
    <property type="entry name" value="Tryp_SPc"/>
    <property type="match status" value="1"/>
</dbReference>
<evidence type="ECO:0000313" key="8">
    <source>
        <dbReference type="EMBL" id="KAK0418566.1"/>
    </source>
</evidence>
<dbReference type="AlphaFoldDB" id="A0AA39I670"/>
<evidence type="ECO:0000256" key="2">
    <source>
        <dbReference type="ARBA" id="ARBA00022525"/>
    </source>
</evidence>
<gene>
    <name evidence="8" type="ORF">QR680_013645</name>
</gene>
<comment type="caution">
    <text evidence="8">The sequence shown here is derived from an EMBL/GenBank/DDBJ whole genome shotgun (WGS) entry which is preliminary data.</text>
</comment>
<keyword evidence="5" id="KW-0325">Glycoprotein</keyword>
<reference evidence="8" key="1">
    <citation type="submission" date="2023-06" db="EMBL/GenBank/DDBJ databases">
        <title>Genomic analysis of the entomopathogenic nematode Steinernema hermaphroditum.</title>
        <authorList>
            <person name="Schwarz E.M."/>
            <person name="Heppert J.K."/>
            <person name="Baniya A."/>
            <person name="Schwartz H.T."/>
            <person name="Tan C.-H."/>
            <person name="Antoshechkin I."/>
            <person name="Sternberg P.W."/>
            <person name="Goodrich-Blair H."/>
            <person name="Dillman A.R."/>
        </authorList>
    </citation>
    <scope>NUCLEOTIDE SEQUENCE</scope>
    <source>
        <strain evidence="8">PS9179</strain>
        <tissue evidence="8">Whole animal</tissue>
    </source>
</reference>
<dbReference type="GO" id="GO:0005576">
    <property type="term" value="C:extracellular region"/>
    <property type="evidence" value="ECO:0007669"/>
    <property type="project" value="UniProtKB-SubCell"/>
</dbReference>
<accession>A0AA39I670</accession>
<evidence type="ECO:0000256" key="5">
    <source>
        <dbReference type="ARBA" id="ARBA00023180"/>
    </source>
</evidence>
<dbReference type="SUPFAM" id="SSF50494">
    <property type="entry name" value="Trypsin-like serine proteases"/>
    <property type="match status" value="1"/>
</dbReference>
<dbReference type="SMART" id="SM00020">
    <property type="entry name" value="Tryp_SPc"/>
    <property type="match status" value="1"/>
</dbReference>
<dbReference type="Gene3D" id="2.40.10.10">
    <property type="entry name" value="Trypsin-like serine proteases"/>
    <property type="match status" value="1"/>
</dbReference>
<dbReference type="InterPro" id="IPR001254">
    <property type="entry name" value="Trypsin_dom"/>
</dbReference>
<protein>
    <recommendedName>
        <fullName evidence="7">Peptidase S1 domain-containing protein</fullName>
    </recommendedName>
</protein>
<evidence type="ECO:0000256" key="3">
    <source>
        <dbReference type="ARBA" id="ARBA00022729"/>
    </source>
</evidence>
<feature type="chain" id="PRO_5041341315" description="Peptidase S1 domain-containing protein" evidence="6">
    <location>
        <begin position="17"/>
        <end position="278"/>
    </location>
</feature>
<dbReference type="InterPro" id="IPR009003">
    <property type="entry name" value="Peptidase_S1_PA"/>
</dbReference>
<dbReference type="Pfam" id="PF00089">
    <property type="entry name" value="Trypsin"/>
    <property type="match status" value="1"/>
</dbReference>
<evidence type="ECO:0000256" key="1">
    <source>
        <dbReference type="ARBA" id="ARBA00004613"/>
    </source>
</evidence>
<comment type="subcellular location">
    <subcellularLocation>
        <location evidence="1">Secreted</location>
    </subcellularLocation>
</comment>
<proteinExistence type="predicted"/>
<dbReference type="Proteomes" id="UP001175271">
    <property type="component" value="Unassembled WGS sequence"/>
</dbReference>
<dbReference type="GO" id="GO:0004252">
    <property type="term" value="F:serine-type endopeptidase activity"/>
    <property type="evidence" value="ECO:0007669"/>
    <property type="project" value="InterPro"/>
</dbReference>
<dbReference type="InterPro" id="IPR043504">
    <property type="entry name" value="Peptidase_S1_PA_chymotrypsin"/>
</dbReference>
<dbReference type="PROSITE" id="PS50240">
    <property type="entry name" value="TRYPSIN_DOM"/>
    <property type="match status" value="1"/>
</dbReference>
<keyword evidence="2" id="KW-0964">Secreted</keyword>
<name>A0AA39I670_9BILA</name>